<keyword evidence="3" id="KW-1185">Reference proteome</keyword>
<keyword evidence="1" id="KW-0812">Transmembrane</keyword>
<evidence type="ECO:0000313" key="3">
    <source>
        <dbReference type="Proteomes" id="UP001156882"/>
    </source>
</evidence>
<proteinExistence type="predicted"/>
<protein>
    <submittedName>
        <fullName evidence="2">Uncharacterized protein</fullName>
    </submittedName>
</protein>
<evidence type="ECO:0000313" key="2">
    <source>
        <dbReference type="EMBL" id="GLS20137.1"/>
    </source>
</evidence>
<reference evidence="3" key="1">
    <citation type="journal article" date="2019" name="Int. J. Syst. Evol. Microbiol.">
        <title>The Global Catalogue of Microorganisms (GCM) 10K type strain sequencing project: providing services to taxonomists for standard genome sequencing and annotation.</title>
        <authorList>
            <consortium name="The Broad Institute Genomics Platform"/>
            <consortium name="The Broad Institute Genome Sequencing Center for Infectious Disease"/>
            <person name="Wu L."/>
            <person name="Ma J."/>
        </authorList>
    </citation>
    <scope>NUCLEOTIDE SEQUENCE [LARGE SCALE GENOMIC DNA]</scope>
    <source>
        <strain evidence="3">NBRC 101365</strain>
    </source>
</reference>
<evidence type="ECO:0000256" key="1">
    <source>
        <dbReference type="SAM" id="Phobius"/>
    </source>
</evidence>
<name>A0ABQ6CKI7_9HYPH</name>
<dbReference type="EMBL" id="BSPC01000027">
    <property type="protein sequence ID" value="GLS20137.1"/>
    <property type="molecule type" value="Genomic_DNA"/>
</dbReference>
<sequence length="60" mass="6306">MRAVLANPITMAVWGLIVAVALIIGSLPVFAGLAVMLPILSHATSHVYRKVVEPPARSVS</sequence>
<organism evidence="2 3">
    <name type="scientific">Labrys miyagiensis</name>
    <dbReference type="NCBI Taxonomy" id="346912"/>
    <lineage>
        <taxon>Bacteria</taxon>
        <taxon>Pseudomonadati</taxon>
        <taxon>Pseudomonadota</taxon>
        <taxon>Alphaproteobacteria</taxon>
        <taxon>Hyphomicrobiales</taxon>
        <taxon>Xanthobacteraceae</taxon>
        <taxon>Labrys</taxon>
    </lineage>
</organism>
<feature type="transmembrane region" description="Helical" evidence="1">
    <location>
        <begin position="12"/>
        <end position="40"/>
    </location>
</feature>
<accession>A0ABQ6CKI7</accession>
<gene>
    <name evidence="2" type="ORF">GCM10007874_31540</name>
</gene>
<keyword evidence="1" id="KW-0472">Membrane</keyword>
<dbReference type="Proteomes" id="UP001156882">
    <property type="component" value="Unassembled WGS sequence"/>
</dbReference>
<keyword evidence="1" id="KW-1133">Transmembrane helix</keyword>
<comment type="caution">
    <text evidence="2">The sequence shown here is derived from an EMBL/GenBank/DDBJ whole genome shotgun (WGS) entry which is preliminary data.</text>
</comment>